<protein>
    <recommendedName>
        <fullName evidence="3">Class I SAM-dependent methyltransferase</fullName>
    </recommendedName>
</protein>
<accession>A0A2M8L4D9</accession>
<evidence type="ECO:0008006" key="3">
    <source>
        <dbReference type="Google" id="ProtNLM"/>
    </source>
</evidence>
<name>A0A2M8L4D9_9BACT</name>
<proteinExistence type="predicted"/>
<sequence length="249" mass="28635">MRILGKNIFPRTYFKLLKDAFLRLVGAFFPGNRRKGFTFIDKYAVRRIIDYYGCYGGDEGHQIDKKSGNLGYGFIHYALIRNLKSKRVLCVGSGKGLIPAICALACKDNQMGFVDFVDAGYGKNHPKSWAGDGFWKKVDPERHFSLLGVSDWIKTYVMTSQDFAKKFPKRSYGYISLDGDHSYEGVKLDYELFWPKLKEGGFMAFHDVTVKQWGKLKNFGVWKLWQELKNEHKIIFPLKQSGLGILQKD</sequence>
<evidence type="ECO:0000313" key="2">
    <source>
        <dbReference type="Proteomes" id="UP000231474"/>
    </source>
</evidence>
<evidence type="ECO:0000313" key="1">
    <source>
        <dbReference type="EMBL" id="PJE67800.1"/>
    </source>
</evidence>
<dbReference type="SUPFAM" id="SSF53335">
    <property type="entry name" value="S-adenosyl-L-methionine-dependent methyltransferases"/>
    <property type="match status" value="1"/>
</dbReference>
<reference evidence="2" key="1">
    <citation type="submission" date="2017-09" db="EMBL/GenBank/DDBJ databases">
        <title>Depth-based differentiation of microbial function through sediment-hosted aquifers and enrichment of novel symbionts in the deep terrestrial subsurface.</title>
        <authorList>
            <person name="Probst A.J."/>
            <person name="Ladd B."/>
            <person name="Jarett J.K."/>
            <person name="Geller-Mcgrath D.E."/>
            <person name="Sieber C.M.K."/>
            <person name="Emerson J.B."/>
            <person name="Anantharaman K."/>
            <person name="Thomas B.C."/>
            <person name="Malmstrom R."/>
            <person name="Stieglmeier M."/>
            <person name="Klingl A."/>
            <person name="Woyke T."/>
            <person name="Ryan C.M."/>
            <person name="Banfield J.F."/>
        </authorList>
    </citation>
    <scope>NUCLEOTIDE SEQUENCE [LARGE SCALE GENOMIC DNA]</scope>
</reference>
<dbReference type="EMBL" id="PFEK01000007">
    <property type="protein sequence ID" value="PJE67800.1"/>
    <property type="molecule type" value="Genomic_DNA"/>
</dbReference>
<dbReference type="Pfam" id="PF13578">
    <property type="entry name" value="Methyltransf_24"/>
    <property type="match status" value="1"/>
</dbReference>
<comment type="caution">
    <text evidence="1">The sequence shown here is derived from an EMBL/GenBank/DDBJ whole genome shotgun (WGS) entry which is preliminary data.</text>
</comment>
<dbReference type="Gene3D" id="3.40.50.150">
    <property type="entry name" value="Vaccinia Virus protein VP39"/>
    <property type="match status" value="1"/>
</dbReference>
<dbReference type="AlphaFoldDB" id="A0A2M8L4D9"/>
<organism evidence="1 2">
    <name type="scientific">Candidatus Shapirobacteria bacterium CG10_big_fil_rev_8_21_14_0_10_40_9</name>
    <dbReference type="NCBI Taxonomy" id="1974888"/>
    <lineage>
        <taxon>Bacteria</taxon>
        <taxon>Candidatus Shapironibacteriota</taxon>
    </lineage>
</organism>
<dbReference type="InterPro" id="IPR029063">
    <property type="entry name" value="SAM-dependent_MTases_sf"/>
</dbReference>
<dbReference type="Proteomes" id="UP000231474">
    <property type="component" value="Unassembled WGS sequence"/>
</dbReference>
<gene>
    <name evidence="1" type="ORF">COU95_00430</name>
</gene>